<organism evidence="1">
    <name type="scientific">viral metagenome</name>
    <dbReference type="NCBI Taxonomy" id="1070528"/>
    <lineage>
        <taxon>unclassified sequences</taxon>
        <taxon>metagenomes</taxon>
        <taxon>organismal metagenomes</taxon>
    </lineage>
</organism>
<reference evidence="1" key="1">
    <citation type="journal article" date="2020" name="Nature">
        <title>Giant virus diversity and host interactions through global metagenomics.</title>
        <authorList>
            <person name="Schulz F."/>
            <person name="Roux S."/>
            <person name="Paez-Espino D."/>
            <person name="Jungbluth S."/>
            <person name="Walsh D.A."/>
            <person name="Denef V.J."/>
            <person name="McMahon K.D."/>
            <person name="Konstantinidis K.T."/>
            <person name="Eloe-Fadrosh E.A."/>
            <person name="Kyrpides N.C."/>
            <person name="Woyke T."/>
        </authorList>
    </citation>
    <scope>NUCLEOTIDE SEQUENCE</scope>
    <source>
        <strain evidence="1">GVMAG-M-3300024261-37</strain>
    </source>
</reference>
<sequence length="42" mass="4841">MVFYKIKTRGKKNNVYNNLFKETIIYTLVTHSFSSAGRASVL</sequence>
<name>A0A6C0IRZ1_9ZZZZ</name>
<evidence type="ECO:0000313" key="1">
    <source>
        <dbReference type="EMBL" id="QHT95186.1"/>
    </source>
</evidence>
<dbReference type="EMBL" id="MN740236">
    <property type="protein sequence ID" value="QHT95186.1"/>
    <property type="molecule type" value="Genomic_DNA"/>
</dbReference>
<dbReference type="AlphaFoldDB" id="A0A6C0IRZ1"/>
<protein>
    <submittedName>
        <fullName evidence="1">Uncharacterized protein</fullName>
    </submittedName>
</protein>
<accession>A0A6C0IRZ1</accession>
<proteinExistence type="predicted"/>